<protein>
    <recommendedName>
        <fullName evidence="10">Inter-alpha-trypsin inhibitor heavy chain H3</fullName>
    </recommendedName>
</protein>
<dbReference type="SMART" id="SM00327">
    <property type="entry name" value="VWA"/>
    <property type="match status" value="2"/>
</dbReference>
<dbReference type="PROSITE" id="PS50234">
    <property type="entry name" value="VWFA"/>
    <property type="match status" value="2"/>
</dbReference>
<dbReference type="InterPro" id="IPR002035">
    <property type="entry name" value="VWF_A"/>
</dbReference>
<feature type="domain" description="VIT" evidence="13">
    <location>
        <begin position="28"/>
        <end position="157"/>
    </location>
</feature>
<evidence type="ECO:0000313" key="14">
    <source>
        <dbReference type="EMBL" id="KAL1266074.1"/>
    </source>
</evidence>
<evidence type="ECO:0000256" key="11">
    <source>
        <dbReference type="SAM" id="SignalP"/>
    </source>
</evidence>
<name>A0ABR3MN77_9TELE</name>
<dbReference type="InterPro" id="IPR010600">
    <property type="entry name" value="ITI_HC_C"/>
</dbReference>
<dbReference type="SUPFAM" id="SSF53300">
    <property type="entry name" value="vWA-like"/>
    <property type="match status" value="2"/>
</dbReference>
<comment type="function">
    <text evidence="9">May act as a carrier of hyaluronan in serum or as a binding protein between hyaluronan and other matrix protein, including those on cell surfaces in tissues to regulate the localization, synthesis and degradation of hyaluronan which are essential to cells undergoing biological processes.</text>
</comment>
<evidence type="ECO:0000256" key="8">
    <source>
        <dbReference type="ARBA" id="ARBA00023180"/>
    </source>
</evidence>
<comment type="subcellular location">
    <subcellularLocation>
        <location evidence="1">Secreted</location>
    </subcellularLocation>
</comment>
<evidence type="ECO:0000256" key="3">
    <source>
        <dbReference type="ARBA" id="ARBA00022525"/>
    </source>
</evidence>
<dbReference type="InterPro" id="IPR013694">
    <property type="entry name" value="VIT"/>
</dbReference>
<dbReference type="SMART" id="SM00609">
    <property type="entry name" value="VIT"/>
    <property type="match status" value="2"/>
</dbReference>
<feature type="domain" description="VWFA" evidence="12">
    <location>
        <begin position="1111"/>
        <end position="1294"/>
    </location>
</feature>
<comment type="caution">
    <text evidence="14">The sequence shown here is derived from an EMBL/GenBank/DDBJ whole genome shotgun (WGS) entry which is preliminary data.</text>
</comment>
<evidence type="ECO:0000256" key="6">
    <source>
        <dbReference type="ARBA" id="ARBA00022900"/>
    </source>
</evidence>
<gene>
    <name evidence="14" type="ORF">QQF64_004101</name>
</gene>
<keyword evidence="15" id="KW-1185">Reference proteome</keyword>
<dbReference type="Proteomes" id="UP001558613">
    <property type="component" value="Unassembled WGS sequence"/>
</dbReference>
<keyword evidence="5 11" id="KW-0732">Signal</keyword>
<evidence type="ECO:0000313" key="15">
    <source>
        <dbReference type="Proteomes" id="UP001558613"/>
    </source>
</evidence>
<comment type="similarity">
    <text evidence="2">Belongs to the ITIH family.</text>
</comment>
<organism evidence="14 15">
    <name type="scientific">Cirrhinus molitorella</name>
    <name type="common">mud carp</name>
    <dbReference type="NCBI Taxonomy" id="172907"/>
    <lineage>
        <taxon>Eukaryota</taxon>
        <taxon>Metazoa</taxon>
        <taxon>Chordata</taxon>
        <taxon>Craniata</taxon>
        <taxon>Vertebrata</taxon>
        <taxon>Euteleostomi</taxon>
        <taxon>Actinopterygii</taxon>
        <taxon>Neopterygii</taxon>
        <taxon>Teleostei</taxon>
        <taxon>Ostariophysi</taxon>
        <taxon>Cypriniformes</taxon>
        <taxon>Cyprinidae</taxon>
        <taxon>Labeoninae</taxon>
        <taxon>Labeonini</taxon>
        <taxon>Cirrhinus</taxon>
    </lineage>
</organism>
<evidence type="ECO:0000256" key="9">
    <source>
        <dbReference type="ARBA" id="ARBA00037051"/>
    </source>
</evidence>
<dbReference type="Pfam" id="PF08487">
    <property type="entry name" value="VIT"/>
    <property type="match status" value="2"/>
</dbReference>
<evidence type="ECO:0000256" key="5">
    <source>
        <dbReference type="ARBA" id="ARBA00022729"/>
    </source>
</evidence>
<evidence type="ECO:0000256" key="1">
    <source>
        <dbReference type="ARBA" id="ARBA00004613"/>
    </source>
</evidence>
<evidence type="ECO:0000259" key="13">
    <source>
        <dbReference type="PROSITE" id="PS51468"/>
    </source>
</evidence>
<dbReference type="InterPro" id="IPR036465">
    <property type="entry name" value="vWFA_dom_sf"/>
</dbReference>
<evidence type="ECO:0000256" key="7">
    <source>
        <dbReference type="ARBA" id="ARBA00022974"/>
    </source>
</evidence>
<feature type="chain" id="PRO_5046774564" description="Inter-alpha-trypsin inhibitor heavy chain H3" evidence="11">
    <location>
        <begin position="22"/>
        <end position="1728"/>
    </location>
</feature>
<reference evidence="14 15" key="1">
    <citation type="submission" date="2023-09" db="EMBL/GenBank/DDBJ databases">
        <authorList>
            <person name="Wang M."/>
        </authorList>
    </citation>
    <scope>NUCLEOTIDE SEQUENCE [LARGE SCALE GENOMIC DNA]</scope>
    <source>
        <strain evidence="14">GT-2023</strain>
        <tissue evidence="14">Liver</tissue>
    </source>
</reference>
<dbReference type="InterPro" id="IPR050934">
    <property type="entry name" value="ITIH"/>
</dbReference>
<accession>A0ABR3MN77</accession>
<keyword evidence="7" id="KW-0654">Proteoglycan</keyword>
<dbReference type="Pfam" id="PF06668">
    <property type="entry name" value="ITI_HC_C"/>
    <property type="match status" value="2"/>
</dbReference>
<evidence type="ECO:0000259" key="12">
    <source>
        <dbReference type="PROSITE" id="PS50234"/>
    </source>
</evidence>
<proteinExistence type="inferred from homology"/>
<dbReference type="Pfam" id="PF00092">
    <property type="entry name" value="VWA"/>
    <property type="match status" value="2"/>
</dbReference>
<dbReference type="PANTHER" id="PTHR10338">
    <property type="entry name" value="INTER-ALPHA-TRYPSIN INHIBITOR HEAVY CHAIN FAMILY MEMBER"/>
    <property type="match status" value="1"/>
</dbReference>
<dbReference type="PROSITE" id="PS51468">
    <property type="entry name" value="VIT"/>
    <property type="match status" value="2"/>
</dbReference>
<dbReference type="EMBL" id="JAYMGO010000011">
    <property type="protein sequence ID" value="KAL1266074.1"/>
    <property type="molecule type" value="Genomic_DNA"/>
</dbReference>
<feature type="domain" description="VIT" evidence="13">
    <location>
        <begin position="856"/>
        <end position="985"/>
    </location>
</feature>
<evidence type="ECO:0000256" key="10">
    <source>
        <dbReference type="ARBA" id="ARBA00039924"/>
    </source>
</evidence>
<keyword evidence="6" id="KW-0722">Serine protease inhibitor</keyword>
<sequence>MSTVKVMLWMMSICLILTAKAQDALTIRDQNSNSAQQPLSQIKVQSTRVDCKVASRFAHTVMTTKALNTASASQEVFFEVDLPKTAFITNFSIEIEGRIYVSEVREKEQARKQYESAVSSGQTAGLVKASGRNMETFSVSVNIAPQSRVTFTLTYEELLQRRLGSYEIMIGVRPKQLVQNFEIVVDIYEPNGIAFVDVNGTFITNELLPLVKKTVTDKKAHVYFSPTLDQQKKCSDCEETLIDGDLIIKYDVNHPHNIGEIQIINGYFVHFFAPDDLSQMPKNVVFVIDRSGSMDGQKMRQTREALMTILSELYEDDYFGLVTFDDIIESWRPFLSKATAENVTAAKEFVQTIEARHLTDINKGLLYAVDMLASEKSDFLPEMSMIILLTDGRPSSGQQDLSKIQENVRSAINGSMSLFCLGFGYDVDYGLLDALAKQNNGLARRVYEASDAVLQLQGFYDEVATPLLLEVNLDYPGNAVTDLTQSHFRQFFKGSEIVVAGRLQELETDVIQTEVSAHGLTDQFVVEGLANADTFPDQEYVFGDFIERLWAYLTIQQLLDKRETCSPEDKDNITAEALDLSLRYNFVTPLTSMVVTKPETEDDEDETLIADKLTEEQREDIPDSIDGDPHFIIELPDQNDALCFSIDEKPGTIFNLVRDPLTGIVVNGQIIGDKKVIPGSKMHTYFGRFGIVLEKFGIRLMHGSAGDQRSQFNSDPKELVKFLIILHKIWKKHPYHQDYLGFYTLDTHRFSSNVHGLLGQFYHGVNFEVSDLFPGKDPDKEDANMFVKGHKLTVTRGWKRDFRQDVRNGENVPCWFIHNNGTGLLDGVHTDYIISGSLETLFVSKGSEQWVSETSATRLIKKRSVSWAEIEVQSIKVDCKVTSRFAHTVMTTKVRNKANISQEVSFEVELPKTSFITNFSMEIDGKTYTGVVKEKEQAKQQYLKAVSSGQTAGLVKASGRKMEKFSVSVNVAGESSVIFILTHEELLQRHFGKYELMIRVKPKQLVQHFEIVADIYEPQGIAFLDAYGTFITNELLPLVEKTVTDKKAHVSFSPTLDQQRTCSECDGTLIDGDFFIKYDVKRAHDIGDIQIVNGYFVHFFAPASLPRVPKMVVFVIDNSYSMVGTKMAQTKEALVTILGELPEEDYFAIIVFSSSFVVWRPHLTKATEENVKAAQEYVKTIEVLGSTELHNAVIHGVEMLYEEQRNGTAPKNMVLMIILLTDGEPNTYPRTLPQIQESIREANDGNITLFSLAFGKDANYGFLDTLSKQNNGLVRRIYEDSDAPLQLKGFYEEVSSPLLSDVHFHYPDNTVNSLTRSHFKQLYNGSEIMVAGQLNDLNEIDNFAIEVFAQGFENNFEVKGQANTQKWETIFPDEEYIFGDFTERLWAYMTIQELLDKKDKGTPEEKRNATDEALSLSLKYNFVTPLTSMVVTKPEDETKNETFIADKLTEEERGKPQRYVQSYAGHTATKVSYPKSYTPTYYVDGDPHFIIELPDKNDALCFNIDDKPGTIFNLVRDPLTGIVVNGQTIGDKKVVLGDKMHTYFGRFGIIHEKFGIRLMVSTKEISVSEKGKQAKFFWSDTATVKGPNMDLQVIKDRSLTVTLRNSVKFLIILHKVWQKHPYHQDYLGFYTLDSHLFSSNVHGMLGQFYHGLDFEVSELFPGKDPNKPDAMMFVKGQELVVTRGWQKDFRQDVKNGENVPCWFIHNNGTGLLDGVHTDYIVSGLFKTI</sequence>
<dbReference type="PANTHER" id="PTHR10338:SF115">
    <property type="entry name" value="INTER-ALPHA-TRYPSIN INHIBITOR HEAVY CHAIN H3"/>
    <property type="match status" value="1"/>
</dbReference>
<evidence type="ECO:0000256" key="4">
    <source>
        <dbReference type="ARBA" id="ARBA00022690"/>
    </source>
</evidence>
<feature type="signal peptide" evidence="11">
    <location>
        <begin position="1"/>
        <end position="21"/>
    </location>
</feature>
<keyword evidence="3" id="KW-0964">Secreted</keyword>
<feature type="domain" description="VWFA" evidence="12">
    <location>
        <begin position="283"/>
        <end position="463"/>
    </location>
</feature>
<evidence type="ECO:0000256" key="2">
    <source>
        <dbReference type="ARBA" id="ARBA00010158"/>
    </source>
</evidence>
<dbReference type="Gene3D" id="3.40.50.410">
    <property type="entry name" value="von Willebrand factor, type A domain"/>
    <property type="match status" value="2"/>
</dbReference>
<keyword evidence="4" id="KW-0646">Protease inhibitor</keyword>
<keyword evidence="8" id="KW-0325">Glycoprotein</keyword>